<keyword evidence="4 8" id="KW-0479">Metal-binding</keyword>
<dbReference type="InterPro" id="IPR017972">
    <property type="entry name" value="Cyt_P450_CS"/>
</dbReference>
<evidence type="ECO:0000256" key="8">
    <source>
        <dbReference type="PIRSR" id="PIRSR602401-1"/>
    </source>
</evidence>
<dbReference type="PANTHER" id="PTHR24279:SF120">
    <property type="entry name" value="CYTOCHROME P450"/>
    <property type="match status" value="1"/>
</dbReference>
<dbReference type="InterPro" id="IPR002401">
    <property type="entry name" value="Cyt_P450_E_grp-I"/>
</dbReference>
<reference evidence="10" key="1">
    <citation type="submission" date="2025-08" db="UniProtKB">
        <authorList>
            <consortium name="RefSeq"/>
        </authorList>
    </citation>
    <scope>IDENTIFICATION</scope>
    <source>
        <tissue evidence="10">Whole insect</tissue>
    </source>
</reference>
<dbReference type="InterPro" id="IPR036396">
    <property type="entry name" value="Cyt_P450_sf"/>
</dbReference>
<dbReference type="PROSITE" id="PS00086">
    <property type="entry name" value="CYTOCHROME_P450"/>
    <property type="match status" value="1"/>
</dbReference>
<keyword evidence="6 8" id="KW-0408">Iron</keyword>
<gene>
    <name evidence="10" type="primary">LOC114331918</name>
</gene>
<protein>
    <submittedName>
        <fullName evidence="10">Probable cytochrome P450 301a1, mitochondrial</fullName>
    </submittedName>
</protein>
<keyword evidence="7 9" id="KW-0503">Monooxygenase</keyword>
<keyword evidence="5 9" id="KW-0560">Oxidoreductase</keyword>
<dbReference type="InParanoid" id="A0A6P7FXW4"/>
<comment type="similarity">
    <text evidence="2 9">Belongs to the cytochrome P450 family.</text>
</comment>
<dbReference type="InterPro" id="IPR050479">
    <property type="entry name" value="CYP11_CYP27_families"/>
</dbReference>
<feature type="binding site" description="axial binding residue" evidence="8">
    <location>
        <position position="522"/>
    </location>
    <ligand>
        <name>heme</name>
        <dbReference type="ChEBI" id="CHEBI:30413"/>
    </ligand>
    <ligandPart>
        <name>Fe</name>
        <dbReference type="ChEBI" id="CHEBI:18248"/>
    </ligandPart>
</feature>
<evidence type="ECO:0000313" key="10">
    <source>
        <dbReference type="RefSeq" id="XP_028137410.1"/>
    </source>
</evidence>
<dbReference type="GO" id="GO:0004497">
    <property type="term" value="F:monooxygenase activity"/>
    <property type="evidence" value="ECO:0007669"/>
    <property type="project" value="UniProtKB-KW"/>
</dbReference>
<dbReference type="InterPro" id="IPR001128">
    <property type="entry name" value="Cyt_P450"/>
</dbReference>
<evidence type="ECO:0000256" key="5">
    <source>
        <dbReference type="ARBA" id="ARBA00023002"/>
    </source>
</evidence>
<sequence length="574" mass="65790">MLIRNIRIINHRAPYLYKYHTSFISTAKCDKNSQEIFTAKTRPTDAKEKVPPKESTIIANPYLAHKPQKLSVSTDTISFDEIPGPISLRLISKFWSLIPIMGTELTVTVVQYLLSGGKFFRGILSWGGNAPFFKKFFDVYGPVVRLHGAFGSDVVLLSRPEHASAVFHTEGPYPIRSCLDSVEQYRLQCKNYKQAGPFLTHGPEWEKLRKSVEVPLQSIVSEQQASIDKTNTDFLHRIISIRNKQEEMPANFQTEIYKWTLECLCSVTLNRKLGFLIPYGIAPASDPGRLLDGIFGATTAIKKLEYGFHFWKFVETPSWKSLVKNCDMIDSVLSKYIEAAKESLKEKKLKDQSLEKPSFIEHLLLKENIIGEDVMTVLLDMFLIGANATVHTVAFFFYHLARNPRCQIKLYQEIKDDTGPVSVEKLKKMKYLQACLKETLRLEPPIPIISRVLSNDVVCHHYRIPKGTHILYGTHMNNMREEYFEDATKFKPERWFEDEKGGFGNEYQTFASMPFGYGPRNCLAKEMAENQVASLMLKVCQMFRIEYNYGDIKSSNELMAAPTKPLKFRLINRV</sequence>
<evidence type="ECO:0000256" key="6">
    <source>
        <dbReference type="ARBA" id="ARBA00023004"/>
    </source>
</evidence>
<dbReference type="GO" id="GO:0005506">
    <property type="term" value="F:iron ion binding"/>
    <property type="evidence" value="ECO:0007669"/>
    <property type="project" value="InterPro"/>
</dbReference>
<dbReference type="GO" id="GO:0020037">
    <property type="term" value="F:heme binding"/>
    <property type="evidence" value="ECO:0007669"/>
    <property type="project" value="InterPro"/>
</dbReference>
<dbReference type="PANTHER" id="PTHR24279">
    <property type="entry name" value="CYTOCHROME P450"/>
    <property type="match status" value="1"/>
</dbReference>
<accession>A0A6P7FXW4</accession>
<name>A0A6P7FXW4_DIAVI</name>
<dbReference type="Pfam" id="PF00067">
    <property type="entry name" value="p450"/>
    <property type="match status" value="1"/>
</dbReference>
<evidence type="ECO:0000256" key="7">
    <source>
        <dbReference type="ARBA" id="ARBA00023033"/>
    </source>
</evidence>
<evidence type="ECO:0000256" key="2">
    <source>
        <dbReference type="ARBA" id="ARBA00010617"/>
    </source>
</evidence>
<evidence type="ECO:0000256" key="3">
    <source>
        <dbReference type="ARBA" id="ARBA00022617"/>
    </source>
</evidence>
<keyword evidence="3 8" id="KW-0349">Heme</keyword>
<organism evidence="10">
    <name type="scientific">Diabrotica virgifera virgifera</name>
    <name type="common">western corn rootworm</name>
    <dbReference type="NCBI Taxonomy" id="50390"/>
    <lineage>
        <taxon>Eukaryota</taxon>
        <taxon>Metazoa</taxon>
        <taxon>Ecdysozoa</taxon>
        <taxon>Arthropoda</taxon>
        <taxon>Hexapoda</taxon>
        <taxon>Insecta</taxon>
        <taxon>Pterygota</taxon>
        <taxon>Neoptera</taxon>
        <taxon>Endopterygota</taxon>
        <taxon>Coleoptera</taxon>
        <taxon>Polyphaga</taxon>
        <taxon>Cucujiformia</taxon>
        <taxon>Chrysomeloidea</taxon>
        <taxon>Chrysomelidae</taxon>
        <taxon>Galerucinae</taxon>
        <taxon>Diabroticina</taxon>
        <taxon>Diabroticites</taxon>
        <taxon>Diabrotica</taxon>
    </lineage>
</organism>
<dbReference type="GO" id="GO:0016705">
    <property type="term" value="F:oxidoreductase activity, acting on paired donors, with incorporation or reduction of molecular oxygen"/>
    <property type="evidence" value="ECO:0007669"/>
    <property type="project" value="InterPro"/>
</dbReference>
<dbReference type="SUPFAM" id="SSF48264">
    <property type="entry name" value="Cytochrome P450"/>
    <property type="match status" value="1"/>
</dbReference>
<dbReference type="RefSeq" id="XP_028137410.1">
    <property type="nucleotide sequence ID" value="XM_028281609.1"/>
</dbReference>
<dbReference type="CDD" id="cd11054">
    <property type="entry name" value="CYP24A1-like"/>
    <property type="match status" value="1"/>
</dbReference>
<evidence type="ECO:0000256" key="4">
    <source>
        <dbReference type="ARBA" id="ARBA00022723"/>
    </source>
</evidence>
<comment type="cofactor">
    <cofactor evidence="1 8">
        <name>heme</name>
        <dbReference type="ChEBI" id="CHEBI:30413"/>
    </cofactor>
</comment>
<dbReference type="Gene3D" id="1.10.630.10">
    <property type="entry name" value="Cytochrome P450"/>
    <property type="match status" value="1"/>
</dbReference>
<dbReference type="PRINTS" id="PR00463">
    <property type="entry name" value="EP450I"/>
</dbReference>
<evidence type="ECO:0000256" key="1">
    <source>
        <dbReference type="ARBA" id="ARBA00001971"/>
    </source>
</evidence>
<dbReference type="PRINTS" id="PR00385">
    <property type="entry name" value="P450"/>
</dbReference>
<evidence type="ECO:0000256" key="9">
    <source>
        <dbReference type="RuleBase" id="RU000461"/>
    </source>
</evidence>
<proteinExistence type="inferred from homology"/>
<dbReference type="AlphaFoldDB" id="A0A6P7FXW4"/>